<accession>A0A0G4KVZ0</accession>
<dbReference type="AlphaFoldDB" id="A0A0G4KVZ0"/>
<feature type="region of interest" description="Disordered" evidence="1">
    <location>
        <begin position="1"/>
        <end position="34"/>
    </location>
</feature>
<evidence type="ECO:0000256" key="1">
    <source>
        <dbReference type="SAM" id="MobiDB-lite"/>
    </source>
</evidence>
<gene>
    <name evidence="2" type="ORF">BN1723_017363</name>
</gene>
<protein>
    <submittedName>
        <fullName evidence="2">Uncharacterized protein</fullName>
    </submittedName>
</protein>
<name>A0A0G4KVZ0_VERLO</name>
<feature type="compositionally biased region" description="Polar residues" evidence="1">
    <location>
        <begin position="1"/>
        <end position="15"/>
    </location>
</feature>
<feature type="non-terminal residue" evidence="2">
    <location>
        <position position="60"/>
    </location>
</feature>
<dbReference type="EMBL" id="CVQI01004514">
    <property type="protein sequence ID" value="CRK13953.1"/>
    <property type="molecule type" value="Genomic_DNA"/>
</dbReference>
<evidence type="ECO:0000313" key="3">
    <source>
        <dbReference type="Proteomes" id="UP000045706"/>
    </source>
</evidence>
<sequence length="60" mass="6725">MCLTTMRTVTRSVTWSARTPTRARRRRSRTTPASASCLTTLRLVMSASSASARRPTRPRT</sequence>
<evidence type="ECO:0000313" key="2">
    <source>
        <dbReference type="EMBL" id="CRK13953.1"/>
    </source>
</evidence>
<organism evidence="2 3">
    <name type="scientific">Verticillium longisporum</name>
    <name type="common">Verticillium dahliae var. longisporum</name>
    <dbReference type="NCBI Taxonomy" id="100787"/>
    <lineage>
        <taxon>Eukaryota</taxon>
        <taxon>Fungi</taxon>
        <taxon>Dikarya</taxon>
        <taxon>Ascomycota</taxon>
        <taxon>Pezizomycotina</taxon>
        <taxon>Sordariomycetes</taxon>
        <taxon>Hypocreomycetidae</taxon>
        <taxon>Glomerellales</taxon>
        <taxon>Plectosphaerellaceae</taxon>
        <taxon>Verticillium</taxon>
    </lineage>
</organism>
<proteinExistence type="predicted"/>
<dbReference type="Proteomes" id="UP000045706">
    <property type="component" value="Unassembled WGS sequence"/>
</dbReference>
<reference evidence="3" key="1">
    <citation type="submission" date="2015-05" db="EMBL/GenBank/DDBJ databases">
        <authorList>
            <person name="Fogelqvist Johan"/>
        </authorList>
    </citation>
    <scope>NUCLEOTIDE SEQUENCE [LARGE SCALE GENOMIC DNA]</scope>
</reference>